<feature type="transmembrane region" description="Helical" evidence="6">
    <location>
        <begin position="263"/>
        <end position="286"/>
    </location>
</feature>
<feature type="transmembrane region" description="Helical" evidence="6">
    <location>
        <begin position="425"/>
        <end position="445"/>
    </location>
</feature>
<accession>A0A8T7M2K4</accession>
<keyword evidence="3 6" id="KW-0812">Transmembrane</keyword>
<dbReference type="AlphaFoldDB" id="A0A8T7M2K4"/>
<dbReference type="InterPro" id="IPR004896">
    <property type="entry name" value="PucC-rel"/>
</dbReference>
<reference evidence="7 9" key="1">
    <citation type="submission" date="2020-06" db="EMBL/GenBank/DDBJ databases">
        <title>Anoxygenic phototrophic Chloroflexota member uses a Type I reaction center.</title>
        <authorList>
            <person name="Tsuji J.M."/>
            <person name="Shaw N.A."/>
            <person name="Nagashima S."/>
            <person name="Venkiteswaran J."/>
            <person name="Schiff S.L."/>
            <person name="Hanada S."/>
            <person name="Tank M."/>
            <person name="Neufeld J.D."/>
        </authorList>
    </citation>
    <scope>NUCLEOTIDE SEQUENCE [LARGE SCALE GENOMIC DNA]</scope>
    <source>
        <strain evidence="7">L227-S17</strain>
    </source>
</reference>
<feature type="transmembrane region" description="Helical" evidence="6">
    <location>
        <begin position="44"/>
        <end position="61"/>
    </location>
</feature>
<evidence type="ECO:0000256" key="5">
    <source>
        <dbReference type="ARBA" id="ARBA00023136"/>
    </source>
</evidence>
<dbReference type="SUPFAM" id="SSF103473">
    <property type="entry name" value="MFS general substrate transporter"/>
    <property type="match status" value="1"/>
</dbReference>
<dbReference type="Gene3D" id="1.20.1250.20">
    <property type="entry name" value="MFS general substrate transporter like domains"/>
    <property type="match status" value="2"/>
</dbReference>
<keyword evidence="4 6" id="KW-1133">Transmembrane helix</keyword>
<evidence type="ECO:0000256" key="3">
    <source>
        <dbReference type="ARBA" id="ARBA00022692"/>
    </source>
</evidence>
<proteinExistence type="inferred from homology"/>
<gene>
    <name evidence="7" type="ORF">HXX08_02185</name>
    <name evidence="8" type="ORF">OZ401_002357</name>
</gene>
<sequence length="521" mass="55730">MVIAKRNKFLVGLVFFLVLMFQVASGFSAGIISSILDPVMINELGVPAILVGVLLGSHYFIEPIRSYIGSLSDRYSIFKMHRAPFIAIGGITLAGSYPLILLVVQQLRDPNFHRITGEVANTGNYQSNFFWVIVAILVFLINGTGISIMGTAALAVLVDTTSERVRGFLASIGWTLLIAGIIISSIVGRVILPENEGRSFDYNSLYPIFLFLFPAILLVLVFLSVIGTSMIEPRREGAIDHKRTHVNFRQAFKVVTSIRQARVFLSFLFVYCAFTFMRDILAPAYAGNVYRMTVAERSAIQATLNGPILVAMIGAGVVTLWINKRYSIYGGLGVAVIGMLLQAVSGFIFKVDQAAIQAYDAANNAHASGLISEDAYAAARKAWDAAIAGDKSIFTIGLIIMGLGLGTSVPGLIGTMMDITDKANAALYIGVWGIAQAFGTGLANLGAGALRDFAFNAFPNNLSVGYGFVFLTQAIGTALALALFTRVSVPQFQKEIAEITAAIHPEEAIAVASGTNAGGVA</sequence>
<dbReference type="RefSeq" id="WP_341468443.1">
    <property type="nucleotide sequence ID" value="NZ_CP128399.1"/>
</dbReference>
<evidence type="ECO:0000256" key="6">
    <source>
        <dbReference type="SAM" id="Phobius"/>
    </source>
</evidence>
<reference evidence="8" key="2">
    <citation type="journal article" date="2024" name="Nature">
        <title>Anoxygenic phototroph of the Chloroflexota uses a type I reaction centre.</title>
        <authorList>
            <person name="Tsuji J.M."/>
            <person name="Shaw N.A."/>
            <person name="Nagashima S."/>
            <person name="Venkiteswaran J.J."/>
            <person name="Schiff S.L."/>
            <person name="Watanabe T."/>
            <person name="Fukui M."/>
            <person name="Hanada S."/>
            <person name="Tank M."/>
            <person name="Neufeld J.D."/>
        </authorList>
    </citation>
    <scope>NUCLEOTIDE SEQUENCE</scope>
    <source>
        <strain evidence="8">L227-S17</strain>
    </source>
</reference>
<dbReference type="EMBL" id="JACATZ010000001">
    <property type="protein sequence ID" value="NWJ44665.1"/>
    <property type="molecule type" value="Genomic_DNA"/>
</dbReference>
<feature type="transmembrane region" description="Helical" evidence="6">
    <location>
        <begin position="129"/>
        <end position="156"/>
    </location>
</feature>
<dbReference type="Proteomes" id="UP000521676">
    <property type="component" value="Unassembled WGS sequence"/>
</dbReference>
<evidence type="ECO:0000256" key="4">
    <source>
        <dbReference type="ARBA" id="ARBA00022989"/>
    </source>
</evidence>
<feature type="transmembrane region" description="Helical" evidence="6">
    <location>
        <begin position="82"/>
        <end position="104"/>
    </location>
</feature>
<evidence type="ECO:0000313" key="8">
    <source>
        <dbReference type="EMBL" id="WJW66554.1"/>
    </source>
</evidence>
<dbReference type="EMBL" id="CP128399">
    <property type="protein sequence ID" value="WJW66554.1"/>
    <property type="molecule type" value="Genomic_DNA"/>
</dbReference>
<feature type="transmembrane region" description="Helical" evidence="6">
    <location>
        <begin position="465"/>
        <end position="484"/>
    </location>
</feature>
<protein>
    <submittedName>
        <fullName evidence="7">MFS transporter</fullName>
    </submittedName>
</protein>
<evidence type="ECO:0000313" key="7">
    <source>
        <dbReference type="EMBL" id="NWJ44665.1"/>
    </source>
</evidence>
<feature type="transmembrane region" description="Helical" evidence="6">
    <location>
        <begin position="204"/>
        <end position="226"/>
    </location>
</feature>
<evidence type="ECO:0000256" key="1">
    <source>
        <dbReference type="ARBA" id="ARBA00004141"/>
    </source>
</evidence>
<evidence type="ECO:0000256" key="2">
    <source>
        <dbReference type="ARBA" id="ARBA00008412"/>
    </source>
</evidence>
<feature type="transmembrane region" description="Helical" evidence="6">
    <location>
        <begin position="329"/>
        <end position="349"/>
    </location>
</feature>
<dbReference type="PANTHER" id="PTHR23538">
    <property type="entry name" value="44.5 KD BACTERIOCHLOROPHYLL SYNTHASE SUBUNIT"/>
    <property type="match status" value="1"/>
</dbReference>
<comment type="subcellular location">
    <subcellularLocation>
        <location evidence="1">Membrane</location>
        <topology evidence="1">Multi-pass membrane protein</topology>
    </subcellularLocation>
</comment>
<dbReference type="GO" id="GO:0016020">
    <property type="term" value="C:membrane"/>
    <property type="evidence" value="ECO:0007669"/>
    <property type="project" value="UniProtKB-SubCell"/>
</dbReference>
<dbReference type="InterPro" id="IPR036259">
    <property type="entry name" value="MFS_trans_sf"/>
</dbReference>
<organism evidence="7 9">
    <name type="scientific">Candidatus Chlorohelix allophototropha</name>
    <dbReference type="NCBI Taxonomy" id="3003348"/>
    <lineage>
        <taxon>Bacteria</taxon>
        <taxon>Bacillati</taxon>
        <taxon>Chloroflexota</taxon>
        <taxon>Chloroflexia</taxon>
        <taxon>Candidatus Chloroheliales</taxon>
        <taxon>Candidatus Chloroheliaceae</taxon>
        <taxon>Candidatus Chlorohelix</taxon>
    </lineage>
</organism>
<keyword evidence="10" id="KW-1185">Reference proteome</keyword>
<dbReference type="InterPro" id="IPR026036">
    <property type="entry name" value="PucC"/>
</dbReference>
<keyword evidence="5 6" id="KW-0472">Membrane</keyword>
<comment type="similarity">
    <text evidence="2">Belongs to the PucC family.</text>
</comment>
<evidence type="ECO:0000313" key="10">
    <source>
        <dbReference type="Proteomes" id="UP001431572"/>
    </source>
</evidence>
<dbReference type="Proteomes" id="UP001431572">
    <property type="component" value="Chromosome 1"/>
</dbReference>
<feature type="transmembrane region" description="Helical" evidence="6">
    <location>
        <begin position="393"/>
        <end position="413"/>
    </location>
</feature>
<feature type="transmembrane region" description="Helical" evidence="6">
    <location>
        <begin position="298"/>
        <end position="322"/>
    </location>
</feature>
<feature type="transmembrane region" description="Helical" evidence="6">
    <location>
        <begin position="168"/>
        <end position="192"/>
    </location>
</feature>
<evidence type="ECO:0000313" key="9">
    <source>
        <dbReference type="Proteomes" id="UP000521676"/>
    </source>
</evidence>
<dbReference type="Pfam" id="PF03209">
    <property type="entry name" value="PUCC"/>
    <property type="match status" value="2"/>
</dbReference>
<name>A0A8T7M2K4_9CHLR</name>
<dbReference type="PANTHER" id="PTHR23538:SF1">
    <property type="entry name" value="44.5 KD BACTERIOCHLOROPHYLL SYNTHASE SUBUNIT"/>
    <property type="match status" value="1"/>
</dbReference>